<dbReference type="GO" id="GO:0008237">
    <property type="term" value="F:metallopeptidase activity"/>
    <property type="evidence" value="ECO:0007669"/>
    <property type="project" value="UniProtKB-KW"/>
</dbReference>
<dbReference type="GO" id="GO:0006508">
    <property type="term" value="P:proteolysis"/>
    <property type="evidence" value="ECO:0007669"/>
    <property type="project" value="UniProtKB-KW"/>
</dbReference>
<keyword evidence="1" id="KW-0812">Transmembrane</keyword>
<feature type="domain" description="CAAX prenyl protease 2/Lysostaphin resistance protein A-like" evidence="2">
    <location>
        <begin position="165"/>
        <end position="253"/>
    </location>
</feature>
<dbReference type="AlphaFoldDB" id="A0A2D1U9T8"/>
<keyword evidence="3" id="KW-0378">Hydrolase</keyword>
<keyword evidence="3" id="KW-0482">Metalloprotease</keyword>
<dbReference type="EMBL" id="CP024091">
    <property type="protein sequence ID" value="ATP58341.1"/>
    <property type="molecule type" value="Genomic_DNA"/>
</dbReference>
<keyword evidence="1" id="KW-1133">Transmembrane helix</keyword>
<evidence type="ECO:0000259" key="2">
    <source>
        <dbReference type="Pfam" id="PF02517"/>
    </source>
</evidence>
<dbReference type="Proteomes" id="UP000223749">
    <property type="component" value="Chromosome"/>
</dbReference>
<evidence type="ECO:0000256" key="1">
    <source>
        <dbReference type="SAM" id="Phobius"/>
    </source>
</evidence>
<dbReference type="PANTHER" id="PTHR36435:SF1">
    <property type="entry name" value="CAAX AMINO TERMINAL PROTEASE FAMILY PROTEIN"/>
    <property type="match status" value="1"/>
</dbReference>
<feature type="transmembrane region" description="Helical" evidence="1">
    <location>
        <begin position="278"/>
        <end position="297"/>
    </location>
</feature>
<dbReference type="InterPro" id="IPR003675">
    <property type="entry name" value="Rce1/LyrA-like_dom"/>
</dbReference>
<proteinExistence type="predicted"/>
<sequence>MNFIEKQREENTPYMQLLMLLGYAIAGLFIFSIVALVIIVAMYGVGALNDPAVLSGAEPKYRPALQILLAATSAGMFLAPPIFLAFTERIKLKKFYGLKKPKINLLLIVLLIIIASMPFMEWTALLNQKLVLPDYLKWVENWIREKEDQAMQTTMVLLKMQHISELLVNLFLIALLPGVAEELMFRGGVQRSFLRMFKSPHVAIWVTAFLFSAIHLQFYGFLPRLLLGAGFGYIYYWSGSLWYSMLAHFLNNAYAVCAAWYMQKNNIPLSEADSKSNFAWYGYLISFILTILVFQIFKNKTSKAHEQQLD</sequence>
<gene>
    <name evidence="3" type="ORF">CPT03_18665</name>
</gene>
<dbReference type="Pfam" id="PF02517">
    <property type="entry name" value="Rce1-like"/>
    <property type="match status" value="1"/>
</dbReference>
<protein>
    <submittedName>
        <fullName evidence="3">CPBP family intramembrane metalloprotease domain-containing protein</fullName>
    </submittedName>
</protein>
<dbReference type="InterPro" id="IPR052710">
    <property type="entry name" value="CAAX_protease"/>
</dbReference>
<reference evidence="3 4" key="1">
    <citation type="submission" date="2017-10" db="EMBL/GenBank/DDBJ databases">
        <title>Whole genome of Pedobacter ginsengisoli T01R-27 isolated from tomato rhizosphere.</title>
        <authorList>
            <person name="Weon H.-Y."/>
            <person name="Lee S.A."/>
            <person name="Sang M.K."/>
            <person name="Song J."/>
        </authorList>
    </citation>
    <scope>NUCLEOTIDE SEQUENCE [LARGE SCALE GENOMIC DNA]</scope>
    <source>
        <strain evidence="3 4">T01R-27</strain>
    </source>
</reference>
<dbReference type="RefSeq" id="WP_099440244.1">
    <property type="nucleotide sequence ID" value="NZ_CP024091.1"/>
</dbReference>
<evidence type="ECO:0000313" key="3">
    <source>
        <dbReference type="EMBL" id="ATP58341.1"/>
    </source>
</evidence>
<feature type="transmembrane region" description="Helical" evidence="1">
    <location>
        <begin position="105"/>
        <end position="125"/>
    </location>
</feature>
<organism evidence="3 4">
    <name type="scientific">Pedobacter ginsengisoli</name>
    <dbReference type="NCBI Taxonomy" id="363852"/>
    <lineage>
        <taxon>Bacteria</taxon>
        <taxon>Pseudomonadati</taxon>
        <taxon>Bacteroidota</taxon>
        <taxon>Sphingobacteriia</taxon>
        <taxon>Sphingobacteriales</taxon>
        <taxon>Sphingobacteriaceae</taxon>
        <taxon>Pedobacter</taxon>
    </lineage>
</organism>
<keyword evidence="1" id="KW-0472">Membrane</keyword>
<dbReference type="PANTHER" id="PTHR36435">
    <property type="entry name" value="SLR1288 PROTEIN"/>
    <property type="match status" value="1"/>
</dbReference>
<dbReference type="GO" id="GO:0004175">
    <property type="term" value="F:endopeptidase activity"/>
    <property type="evidence" value="ECO:0007669"/>
    <property type="project" value="UniProtKB-ARBA"/>
</dbReference>
<feature type="transmembrane region" description="Helical" evidence="1">
    <location>
        <begin position="20"/>
        <end position="44"/>
    </location>
</feature>
<dbReference type="GO" id="GO:0080120">
    <property type="term" value="P:CAAX-box protein maturation"/>
    <property type="evidence" value="ECO:0007669"/>
    <property type="project" value="UniProtKB-ARBA"/>
</dbReference>
<feature type="transmembrane region" description="Helical" evidence="1">
    <location>
        <begin position="163"/>
        <end position="181"/>
    </location>
</feature>
<keyword evidence="3" id="KW-0645">Protease</keyword>
<evidence type="ECO:0000313" key="4">
    <source>
        <dbReference type="Proteomes" id="UP000223749"/>
    </source>
</evidence>
<dbReference type="KEGG" id="pgs:CPT03_18665"/>
<dbReference type="OrthoDB" id="1523022at2"/>
<feature type="transmembrane region" description="Helical" evidence="1">
    <location>
        <begin position="234"/>
        <end position="257"/>
    </location>
</feature>
<feature type="transmembrane region" description="Helical" evidence="1">
    <location>
        <begin position="202"/>
        <end position="222"/>
    </location>
</feature>
<name>A0A2D1U9T8_9SPHI</name>
<accession>A0A2D1U9T8</accession>
<keyword evidence="4" id="KW-1185">Reference proteome</keyword>
<feature type="transmembrane region" description="Helical" evidence="1">
    <location>
        <begin position="64"/>
        <end position="84"/>
    </location>
</feature>